<evidence type="ECO:0000313" key="4">
    <source>
        <dbReference type="Proteomes" id="UP000799770"/>
    </source>
</evidence>
<dbReference type="InterPro" id="IPR001138">
    <property type="entry name" value="Zn2Cys6_DnaBD"/>
</dbReference>
<dbReference type="EMBL" id="ML977340">
    <property type="protein sequence ID" value="KAF2109952.1"/>
    <property type="molecule type" value="Genomic_DNA"/>
</dbReference>
<evidence type="ECO:0008006" key="5">
    <source>
        <dbReference type="Google" id="ProtNLM"/>
    </source>
</evidence>
<dbReference type="GO" id="GO:0008270">
    <property type="term" value="F:zinc ion binding"/>
    <property type="evidence" value="ECO:0007669"/>
    <property type="project" value="InterPro"/>
</dbReference>
<dbReference type="AlphaFoldDB" id="A0A6A5YS49"/>
<keyword evidence="4" id="KW-1185">Reference proteome</keyword>
<dbReference type="OrthoDB" id="5362630at2759"/>
<dbReference type="CDD" id="cd00067">
    <property type="entry name" value="GAL4"/>
    <property type="match status" value="1"/>
</dbReference>
<name>A0A6A5YS49_9PLEO</name>
<keyword evidence="1" id="KW-0539">Nucleus</keyword>
<protein>
    <recommendedName>
        <fullName evidence="5">Zn(2)-C6 fungal-type domain-containing protein</fullName>
    </recommendedName>
</protein>
<evidence type="ECO:0000313" key="3">
    <source>
        <dbReference type="EMBL" id="KAF2109952.1"/>
    </source>
</evidence>
<sequence length="382" mass="44437">MSMIPAGASHVESARCLGPLTTLTILPHRPRRGGRKATAVHPKPNRRDPDPLVSAEARRRNAVLTRKLKACSRCEKQRIRCVVDPDDNLGPCLTCIRSHRLCPRFNALQSSDTEWVTQLMPHHCDVYRVIVEDNVNIESGILKNPILRKLDLNKTDIEAYLFQDPKAALPDQSTELQIMAYIIFVYGSSNDILWNTFQMAFKLAFNPVWATRSQAVKYALYMWLSEAMLHHELATHNTVYDLDPIRTFFQNDPLRRSMWDKAAAKDPQFLARPVYHQVVLIQYYNEYNFEEDDEGQCLLHGSPKFMAGDRRFRQIRLQQVAKMMLERQQLAMKGDRISELFYYLSYFIYSRTNTLDISRDDLDGTEEYIDFFFKDGMNKIEI</sequence>
<evidence type="ECO:0000256" key="2">
    <source>
        <dbReference type="SAM" id="MobiDB-lite"/>
    </source>
</evidence>
<dbReference type="InterPro" id="IPR036864">
    <property type="entry name" value="Zn2-C6_fun-type_DNA-bd_sf"/>
</dbReference>
<dbReference type="Proteomes" id="UP000799770">
    <property type="component" value="Unassembled WGS sequence"/>
</dbReference>
<dbReference type="GO" id="GO:0000981">
    <property type="term" value="F:DNA-binding transcription factor activity, RNA polymerase II-specific"/>
    <property type="evidence" value="ECO:0007669"/>
    <property type="project" value="InterPro"/>
</dbReference>
<organism evidence="3 4">
    <name type="scientific">Lophiotrema nucula</name>
    <dbReference type="NCBI Taxonomy" id="690887"/>
    <lineage>
        <taxon>Eukaryota</taxon>
        <taxon>Fungi</taxon>
        <taxon>Dikarya</taxon>
        <taxon>Ascomycota</taxon>
        <taxon>Pezizomycotina</taxon>
        <taxon>Dothideomycetes</taxon>
        <taxon>Pleosporomycetidae</taxon>
        <taxon>Pleosporales</taxon>
        <taxon>Lophiotremataceae</taxon>
        <taxon>Lophiotrema</taxon>
    </lineage>
</organism>
<gene>
    <name evidence="3" type="ORF">BDV96DRAFT_691583</name>
</gene>
<evidence type="ECO:0000256" key="1">
    <source>
        <dbReference type="ARBA" id="ARBA00023242"/>
    </source>
</evidence>
<dbReference type="SUPFAM" id="SSF57701">
    <property type="entry name" value="Zn2/Cys6 DNA-binding domain"/>
    <property type="match status" value="1"/>
</dbReference>
<feature type="region of interest" description="Disordered" evidence="2">
    <location>
        <begin position="27"/>
        <end position="51"/>
    </location>
</feature>
<accession>A0A6A5YS49</accession>
<proteinExistence type="predicted"/>
<reference evidence="3" key="1">
    <citation type="journal article" date="2020" name="Stud. Mycol.">
        <title>101 Dothideomycetes genomes: a test case for predicting lifestyles and emergence of pathogens.</title>
        <authorList>
            <person name="Haridas S."/>
            <person name="Albert R."/>
            <person name="Binder M."/>
            <person name="Bloem J."/>
            <person name="Labutti K."/>
            <person name="Salamov A."/>
            <person name="Andreopoulos B."/>
            <person name="Baker S."/>
            <person name="Barry K."/>
            <person name="Bills G."/>
            <person name="Bluhm B."/>
            <person name="Cannon C."/>
            <person name="Castanera R."/>
            <person name="Culley D."/>
            <person name="Daum C."/>
            <person name="Ezra D."/>
            <person name="Gonzalez J."/>
            <person name="Henrissat B."/>
            <person name="Kuo A."/>
            <person name="Liang C."/>
            <person name="Lipzen A."/>
            <person name="Lutzoni F."/>
            <person name="Magnuson J."/>
            <person name="Mondo S."/>
            <person name="Nolan M."/>
            <person name="Ohm R."/>
            <person name="Pangilinan J."/>
            <person name="Park H.-J."/>
            <person name="Ramirez L."/>
            <person name="Alfaro M."/>
            <person name="Sun H."/>
            <person name="Tritt A."/>
            <person name="Yoshinaga Y."/>
            <person name="Zwiers L.-H."/>
            <person name="Turgeon B."/>
            <person name="Goodwin S."/>
            <person name="Spatafora J."/>
            <person name="Crous P."/>
            <person name="Grigoriev I."/>
        </authorList>
    </citation>
    <scope>NUCLEOTIDE SEQUENCE</scope>
    <source>
        <strain evidence="3">CBS 627.86</strain>
    </source>
</reference>